<dbReference type="PANTHER" id="PTHR16092:SF14">
    <property type="entry name" value="EXOCYST COMPLEX COMPONENT 1 ISOFORM X1"/>
    <property type="match status" value="1"/>
</dbReference>
<comment type="caution">
    <text evidence="2">The sequence shown here is derived from an EMBL/GenBank/DDBJ whole genome shotgun (WGS) entry which is preliminary data.</text>
</comment>
<feature type="domain" description="Exocyst complex component Sec3 C-terminal" evidence="1">
    <location>
        <begin position="2"/>
        <end position="207"/>
    </location>
</feature>
<dbReference type="EMBL" id="JAMKFB020000020">
    <property type="protein sequence ID" value="KAL0164525.1"/>
    <property type="molecule type" value="Genomic_DNA"/>
</dbReference>
<dbReference type="Pfam" id="PF20654">
    <property type="entry name" value="Sec3_C-term"/>
    <property type="match status" value="1"/>
</dbReference>
<organism evidence="2 3">
    <name type="scientific">Cirrhinus mrigala</name>
    <name type="common">Mrigala</name>
    <dbReference type="NCBI Taxonomy" id="683832"/>
    <lineage>
        <taxon>Eukaryota</taxon>
        <taxon>Metazoa</taxon>
        <taxon>Chordata</taxon>
        <taxon>Craniata</taxon>
        <taxon>Vertebrata</taxon>
        <taxon>Euteleostomi</taxon>
        <taxon>Actinopterygii</taxon>
        <taxon>Neopterygii</taxon>
        <taxon>Teleostei</taxon>
        <taxon>Ostariophysi</taxon>
        <taxon>Cypriniformes</taxon>
        <taxon>Cyprinidae</taxon>
        <taxon>Labeoninae</taxon>
        <taxon>Labeonini</taxon>
        <taxon>Cirrhinus</taxon>
    </lineage>
</organism>
<evidence type="ECO:0000313" key="2">
    <source>
        <dbReference type="EMBL" id="KAL0164525.1"/>
    </source>
</evidence>
<proteinExistence type="predicted"/>
<reference evidence="2 3" key="1">
    <citation type="submission" date="2024-05" db="EMBL/GenBank/DDBJ databases">
        <title>Genome sequencing and assembly of Indian major carp, Cirrhinus mrigala (Hamilton, 1822).</title>
        <authorList>
            <person name="Mohindra V."/>
            <person name="Chowdhury L.M."/>
            <person name="Lal K."/>
            <person name="Jena J.K."/>
        </authorList>
    </citation>
    <scope>NUCLEOTIDE SEQUENCE [LARGE SCALE GENOMIC DNA]</scope>
    <source>
        <strain evidence="2">CM1030</strain>
        <tissue evidence="2">Blood</tissue>
    </source>
</reference>
<dbReference type="AlphaFoldDB" id="A0ABD0NRM4"/>
<name>A0ABD0NRM4_CIRMR</name>
<evidence type="ECO:0000313" key="3">
    <source>
        <dbReference type="Proteomes" id="UP001529510"/>
    </source>
</evidence>
<evidence type="ECO:0000259" key="1">
    <source>
        <dbReference type="Pfam" id="PF20654"/>
    </source>
</evidence>
<feature type="non-terminal residue" evidence="2">
    <location>
        <position position="1"/>
    </location>
</feature>
<dbReference type="Proteomes" id="UP001529510">
    <property type="component" value="Unassembled WGS sequence"/>
</dbReference>
<gene>
    <name evidence="2" type="ORF">M9458_040278</name>
</gene>
<sequence>SGQIRQMEEVKISKKSKVGILPFVTGFEEFAKNAERRGDLDKAYIKLIRAVFNNVEKVANESQKTPRDVVMMENFHHIFSTLSSLKISCLEAERKDAKLKYTDHLQSYVINSLGQPLEKLNVSQIFMETRIEHSGYQLAFNKQELRKVIKEYPGKEVKKGLDNLYKKVDKHLCEEENLLQVVWHSMQDEFIRQYKHFEGLINRCYPGSGITMEFTIQDMLEYFSSIAQSH</sequence>
<dbReference type="PANTHER" id="PTHR16092">
    <property type="entry name" value="SEC3/SYNTAXIN-RELATED"/>
    <property type="match status" value="1"/>
</dbReference>
<keyword evidence="3" id="KW-1185">Reference proteome</keyword>
<dbReference type="InterPro" id="IPR048628">
    <property type="entry name" value="Sec3_C"/>
</dbReference>
<protein>
    <recommendedName>
        <fullName evidence="1">Exocyst complex component Sec3 C-terminal domain-containing protein</fullName>
    </recommendedName>
</protein>
<accession>A0ABD0NRM4</accession>